<dbReference type="KEGG" id="bcou:IC761_09160"/>
<dbReference type="SUPFAM" id="SSF53474">
    <property type="entry name" value="alpha/beta-Hydrolases"/>
    <property type="match status" value="1"/>
</dbReference>
<evidence type="ECO:0000259" key="3">
    <source>
        <dbReference type="PROSITE" id="PS51782"/>
    </source>
</evidence>
<dbReference type="Gene3D" id="3.40.50.1820">
    <property type="entry name" value="alpha/beta hydrolase"/>
    <property type="match status" value="1"/>
</dbReference>
<evidence type="ECO:0000313" key="5">
    <source>
        <dbReference type="Proteomes" id="UP000594621"/>
    </source>
</evidence>
<dbReference type="Gene3D" id="3.10.350.10">
    <property type="entry name" value="LysM domain"/>
    <property type="match status" value="1"/>
</dbReference>
<dbReference type="AlphaFoldDB" id="A0A7S9DCF6"/>
<sequence length="311" mass="33176">MIDPRRVVVLAAVVLLALISGMAAASPAKPKPAAVPAVVPPPPPAEPLPPPKIYLFRGAMGPFFSTGMDRLGDKLTAAGFSADVYEFTICRWIGDRAIASYKETPAPIVLIGHSMGGLCSVLISEMAAKENVPISLVITIDPAHATDDVPLNVERFINIFLSDSVLGGGNVVAVPGFRGHYASYDLKENSRVSHINIEKSDDIHRQILDMVTQLPRIQPQAQGDIVPLRYLVPADTLVELWDSGVRLSVRRGDTMASIAAANRVPLWALAQSNSLAENATLTPGQSIIVPRHLTPPEPAAAMATPATPSRR</sequence>
<dbReference type="Pfam" id="PF01476">
    <property type="entry name" value="LysM"/>
    <property type="match status" value="1"/>
</dbReference>
<keyword evidence="2" id="KW-0732">Signal</keyword>
<feature type="chain" id="PRO_5032644650" evidence="2">
    <location>
        <begin position="26"/>
        <end position="311"/>
    </location>
</feature>
<dbReference type="EMBL" id="CP061379">
    <property type="protein sequence ID" value="QPF95141.1"/>
    <property type="molecule type" value="Genomic_DNA"/>
</dbReference>
<feature type="domain" description="LysM" evidence="3">
    <location>
        <begin position="245"/>
        <end position="289"/>
    </location>
</feature>
<dbReference type="InterPro" id="IPR036779">
    <property type="entry name" value="LysM_dom_sf"/>
</dbReference>
<gene>
    <name evidence="4" type="ORF">IC761_09160</name>
</gene>
<organism evidence="4 5">
    <name type="scientific">Bradyrhizobium commune</name>
    <dbReference type="NCBI Taxonomy" id="83627"/>
    <lineage>
        <taxon>Bacteria</taxon>
        <taxon>Pseudomonadati</taxon>
        <taxon>Pseudomonadota</taxon>
        <taxon>Alphaproteobacteria</taxon>
        <taxon>Hyphomicrobiales</taxon>
        <taxon>Nitrobacteraceae</taxon>
        <taxon>Bradyrhizobium</taxon>
    </lineage>
</organism>
<feature type="region of interest" description="Disordered" evidence="1">
    <location>
        <begin position="290"/>
        <end position="311"/>
    </location>
</feature>
<name>A0A7S9DCF6_9BRAD</name>
<dbReference type="CDD" id="cd00118">
    <property type="entry name" value="LysM"/>
    <property type="match status" value="1"/>
</dbReference>
<dbReference type="PROSITE" id="PS51782">
    <property type="entry name" value="LYSM"/>
    <property type="match status" value="1"/>
</dbReference>
<keyword evidence="5" id="KW-1185">Reference proteome</keyword>
<evidence type="ECO:0000256" key="1">
    <source>
        <dbReference type="SAM" id="MobiDB-lite"/>
    </source>
</evidence>
<feature type="signal peptide" evidence="2">
    <location>
        <begin position="1"/>
        <end position="25"/>
    </location>
</feature>
<feature type="compositionally biased region" description="Low complexity" evidence="1">
    <location>
        <begin position="299"/>
        <end position="311"/>
    </location>
</feature>
<dbReference type="SUPFAM" id="SSF54106">
    <property type="entry name" value="LysM domain"/>
    <property type="match status" value="1"/>
</dbReference>
<evidence type="ECO:0000256" key="2">
    <source>
        <dbReference type="SAM" id="SignalP"/>
    </source>
</evidence>
<dbReference type="SMART" id="SM00257">
    <property type="entry name" value="LysM"/>
    <property type="match status" value="1"/>
</dbReference>
<protein>
    <submittedName>
        <fullName evidence="4">LysM peptidoglycan-binding domain-containing protein</fullName>
    </submittedName>
</protein>
<evidence type="ECO:0000313" key="4">
    <source>
        <dbReference type="EMBL" id="QPF95141.1"/>
    </source>
</evidence>
<dbReference type="RefSeq" id="WP_195804600.1">
    <property type="nucleotide sequence ID" value="NZ_CP061379.1"/>
</dbReference>
<reference evidence="4 5" key="1">
    <citation type="submission" date="2020-09" db="EMBL/GenBank/DDBJ databases">
        <title>Complete genomes of bradyrhizobia occurring on native shrubby legumes in Australia.</title>
        <authorList>
            <person name="Lafay B."/>
        </authorList>
    </citation>
    <scope>NUCLEOTIDE SEQUENCE [LARGE SCALE GENOMIC DNA]</scope>
    <source>
        <strain evidence="4 5">BDV5040</strain>
    </source>
</reference>
<accession>A0A7S9DCF6</accession>
<proteinExistence type="predicted"/>
<dbReference type="Proteomes" id="UP000594621">
    <property type="component" value="Chromosome"/>
</dbReference>
<dbReference type="InterPro" id="IPR029058">
    <property type="entry name" value="AB_hydrolase_fold"/>
</dbReference>
<dbReference type="InterPro" id="IPR018392">
    <property type="entry name" value="LysM"/>
</dbReference>